<evidence type="ECO:0000313" key="10">
    <source>
        <dbReference type="Proteomes" id="UP000265962"/>
    </source>
</evidence>
<proteinExistence type="inferred from homology"/>
<dbReference type="EMBL" id="OMOH01000011">
    <property type="protein sequence ID" value="SPF69299.1"/>
    <property type="molecule type" value="Genomic_DNA"/>
</dbReference>
<accession>A0A375I631</accession>
<keyword evidence="2 4" id="KW-0819">tRNA processing</keyword>
<dbReference type="SUPFAM" id="SSF55120">
    <property type="entry name" value="Pseudouridine synthase"/>
    <property type="match status" value="1"/>
</dbReference>
<dbReference type="CDD" id="cd02570">
    <property type="entry name" value="PseudoU_synth_EcTruA"/>
    <property type="match status" value="1"/>
</dbReference>
<dbReference type="InterPro" id="IPR020094">
    <property type="entry name" value="TruA/RsuA/RluB/E/F_N"/>
</dbReference>
<dbReference type="InterPro" id="IPR020103">
    <property type="entry name" value="PsdUridine_synth_cat_dom_sf"/>
</dbReference>
<dbReference type="InterPro" id="IPR001406">
    <property type="entry name" value="PsdUridine_synth_TruA"/>
</dbReference>
<dbReference type="RefSeq" id="WP_119716399.1">
    <property type="nucleotide sequence ID" value="NZ_OMOH01000011.1"/>
</dbReference>
<evidence type="ECO:0000256" key="3">
    <source>
        <dbReference type="ARBA" id="ARBA00023235"/>
    </source>
</evidence>
<dbReference type="EC" id="5.4.99.12" evidence="4"/>
<dbReference type="PIRSF" id="PIRSF001430">
    <property type="entry name" value="tRNA_psdUrid_synth"/>
    <property type="match status" value="1"/>
</dbReference>
<comment type="caution">
    <text evidence="4">Lacks conserved residue(s) required for the propagation of feature annotation.</text>
</comment>
<comment type="subunit">
    <text evidence="4">Homodimer.</text>
</comment>
<comment type="catalytic activity">
    <reaction evidence="4 7">
        <text>uridine(38/39/40) in tRNA = pseudouridine(38/39/40) in tRNA</text>
        <dbReference type="Rhea" id="RHEA:22376"/>
        <dbReference type="Rhea" id="RHEA-COMP:10085"/>
        <dbReference type="Rhea" id="RHEA-COMP:10087"/>
        <dbReference type="ChEBI" id="CHEBI:65314"/>
        <dbReference type="ChEBI" id="CHEBI:65315"/>
        <dbReference type="EC" id="5.4.99.12"/>
    </reaction>
</comment>
<comment type="similarity">
    <text evidence="1 4 7">Belongs to the tRNA pseudouridine synthase TruA family.</text>
</comment>
<sequence>MTSAPTRTGTHRLRLDIGYDGTDFHGWAIQPGLRTVEGELADWIGRVARLGAPAELTVAGRTDAGVHARGQVAHVDVPARISPAELGHRLGRVLPPDIIVHRVSPAPAGFDARFAASWRRYVYRLWDERSRPDPLLRGHTTTVGQVLDTDLMSEAGSRLLGLRDFAAFCRRRAGATTIRTLLDCAATRAGDPSRTVEVTVRADAFCHSMVRSLTGALVAVGTGRRPLEWIDAVAASTRRCGDVHVMPPGGLCLEEVHYPDDGALAARVGQARALRTLPRDDCGCTTEG</sequence>
<feature type="binding site" evidence="4 6">
    <location>
        <position position="121"/>
    </location>
    <ligand>
        <name>substrate</name>
    </ligand>
</feature>
<evidence type="ECO:0000256" key="1">
    <source>
        <dbReference type="ARBA" id="ARBA00009375"/>
    </source>
</evidence>
<protein>
    <recommendedName>
        <fullName evidence="4">tRNA pseudouridine synthase A</fullName>
        <ecNumber evidence="4">5.4.99.12</ecNumber>
    </recommendedName>
    <alternativeName>
        <fullName evidence="4">tRNA pseudouridine(38-40) synthase</fullName>
    </alternativeName>
    <alternativeName>
        <fullName evidence="4">tRNA pseudouridylate synthase I</fullName>
    </alternativeName>
    <alternativeName>
        <fullName evidence="4">tRNA-uridine isomerase I</fullName>
    </alternativeName>
</protein>
<dbReference type="NCBIfam" id="TIGR00071">
    <property type="entry name" value="hisT_truA"/>
    <property type="match status" value="1"/>
</dbReference>
<evidence type="ECO:0000259" key="8">
    <source>
        <dbReference type="Pfam" id="PF01416"/>
    </source>
</evidence>
<dbReference type="InterPro" id="IPR020097">
    <property type="entry name" value="PsdUridine_synth_TruA_a/b_dom"/>
</dbReference>
<dbReference type="HAMAP" id="MF_00171">
    <property type="entry name" value="TruA"/>
    <property type="match status" value="1"/>
</dbReference>
<dbReference type="AlphaFoldDB" id="A0A375I631"/>
<dbReference type="GO" id="GO:0003723">
    <property type="term" value="F:RNA binding"/>
    <property type="evidence" value="ECO:0007669"/>
    <property type="project" value="InterPro"/>
</dbReference>
<keyword evidence="3 4" id="KW-0413">Isomerase</keyword>
<feature type="domain" description="Pseudouridine synthase I TruA alpha/beta" evidence="8">
    <location>
        <begin position="158"/>
        <end position="259"/>
    </location>
</feature>
<reference evidence="10" key="1">
    <citation type="submission" date="2018-02" db="EMBL/GenBank/DDBJ databases">
        <authorList>
            <person name="Hornung B."/>
        </authorList>
    </citation>
    <scope>NUCLEOTIDE SEQUENCE [LARGE SCALE GENOMIC DNA]</scope>
</reference>
<dbReference type="Pfam" id="PF01416">
    <property type="entry name" value="PseudoU_synth_1"/>
    <property type="match status" value="1"/>
</dbReference>
<gene>
    <name evidence="4" type="primary">truA</name>
    <name evidence="9" type="ORF">PROPJV5_2254</name>
</gene>
<keyword evidence="10" id="KW-1185">Reference proteome</keyword>
<dbReference type="InterPro" id="IPR020095">
    <property type="entry name" value="PsdUridine_synth_TruA_C"/>
</dbReference>
<evidence type="ECO:0000256" key="7">
    <source>
        <dbReference type="RuleBase" id="RU003792"/>
    </source>
</evidence>
<dbReference type="Gene3D" id="3.30.70.660">
    <property type="entry name" value="Pseudouridine synthase I, catalytic domain, C-terminal subdomain"/>
    <property type="match status" value="1"/>
</dbReference>
<evidence type="ECO:0000256" key="5">
    <source>
        <dbReference type="PIRSR" id="PIRSR001430-1"/>
    </source>
</evidence>
<name>A0A375I631_9ACTN</name>
<dbReference type="Gene3D" id="3.30.70.580">
    <property type="entry name" value="Pseudouridine synthase I, catalytic domain, N-terminal subdomain"/>
    <property type="match status" value="1"/>
</dbReference>
<evidence type="ECO:0000256" key="4">
    <source>
        <dbReference type="HAMAP-Rule" id="MF_00171"/>
    </source>
</evidence>
<organism evidence="9 10">
    <name type="scientific">Propionibacterium ruminifibrarum</name>
    <dbReference type="NCBI Taxonomy" id="1962131"/>
    <lineage>
        <taxon>Bacteria</taxon>
        <taxon>Bacillati</taxon>
        <taxon>Actinomycetota</taxon>
        <taxon>Actinomycetes</taxon>
        <taxon>Propionibacteriales</taxon>
        <taxon>Propionibacteriaceae</taxon>
        <taxon>Propionibacterium</taxon>
    </lineage>
</organism>
<evidence type="ECO:0000256" key="2">
    <source>
        <dbReference type="ARBA" id="ARBA00022694"/>
    </source>
</evidence>
<dbReference type="GO" id="GO:0160147">
    <property type="term" value="F:tRNA pseudouridine(38-40) synthase activity"/>
    <property type="evidence" value="ECO:0007669"/>
    <property type="project" value="UniProtKB-EC"/>
</dbReference>
<dbReference type="Proteomes" id="UP000265962">
    <property type="component" value="Unassembled WGS sequence"/>
</dbReference>
<feature type="active site" description="Nucleophile" evidence="4 5">
    <location>
        <position position="63"/>
    </location>
</feature>
<dbReference type="GO" id="GO:0031119">
    <property type="term" value="P:tRNA pseudouridine synthesis"/>
    <property type="evidence" value="ECO:0007669"/>
    <property type="project" value="UniProtKB-UniRule"/>
</dbReference>
<dbReference type="PANTHER" id="PTHR11142:SF0">
    <property type="entry name" value="TRNA PSEUDOURIDINE SYNTHASE-LIKE 1"/>
    <property type="match status" value="1"/>
</dbReference>
<comment type="function">
    <text evidence="4">Formation of pseudouridine at positions 38, 39 and 40 in the anticodon stem and loop of transfer RNAs.</text>
</comment>
<evidence type="ECO:0000313" key="9">
    <source>
        <dbReference type="EMBL" id="SPF69299.1"/>
    </source>
</evidence>
<evidence type="ECO:0000256" key="6">
    <source>
        <dbReference type="PIRSR" id="PIRSR001430-2"/>
    </source>
</evidence>
<dbReference type="PANTHER" id="PTHR11142">
    <property type="entry name" value="PSEUDOURIDYLATE SYNTHASE"/>
    <property type="match status" value="1"/>
</dbReference>
<dbReference type="OrthoDB" id="9811823at2"/>